<gene>
    <name evidence="13" type="ORF">H4W79_001597</name>
</gene>
<sequence length="317" mass="34899">MLAAPTHPVAPRTPASKPRHIRELLDSGEPMFSFEFFPPRTPGANERLWRAIREIEALGPSFVSVTYGAGGSTRGMTVETTERIATDTTLLPVAHMTLVDHSVAELRHLIGRLADAGVSNMLAVRGDPPGDPDGEWVSHPEGLTYAEELVRLLKESGDFCVGVAAFPYKHPRSADVETDTDYFVRKCEAGADYAITQMFFDPEDYLRLRDRVAARGCEVPLIPEVFPVVRTSFIPRSEKLSGAPFPRALAAKFESFGDDAEAVRAFGIEYAQRMCERLLAEGAPGIHFITSNQSTATRQIYREVAGPRVRRAEAGRP</sequence>
<dbReference type="PANTHER" id="PTHR45754">
    <property type="entry name" value="METHYLENETETRAHYDROFOLATE REDUCTASE"/>
    <property type="match status" value="1"/>
</dbReference>
<evidence type="ECO:0000313" key="13">
    <source>
        <dbReference type="EMBL" id="MBE1457383.1"/>
    </source>
</evidence>
<evidence type="ECO:0000256" key="10">
    <source>
        <dbReference type="ARBA" id="ARBA00034478"/>
    </source>
</evidence>
<evidence type="ECO:0000256" key="5">
    <source>
        <dbReference type="ARBA" id="ARBA00022630"/>
    </source>
</evidence>
<keyword evidence="7 12" id="KW-0560">Oxidoreductase</keyword>
<proteinExistence type="inferred from homology"/>
<reference evidence="13 14" key="1">
    <citation type="submission" date="2020-10" db="EMBL/GenBank/DDBJ databases">
        <title>Sequencing the genomes of 1000 actinobacteria strains.</title>
        <authorList>
            <person name="Klenk H.-P."/>
        </authorList>
    </citation>
    <scope>NUCLEOTIDE SEQUENCE [LARGE SCALE GENOMIC DNA]</scope>
    <source>
        <strain evidence="13 14">DSM 45157</strain>
    </source>
</reference>
<name>A0ABR9HED4_9ACTN</name>
<evidence type="ECO:0000256" key="7">
    <source>
        <dbReference type="ARBA" id="ARBA00023002"/>
    </source>
</evidence>
<evidence type="ECO:0000256" key="4">
    <source>
        <dbReference type="ARBA" id="ARBA00022605"/>
    </source>
</evidence>
<organism evidence="13 14">
    <name type="scientific">Nocardiopsis terrae</name>
    <dbReference type="NCBI Taxonomy" id="372655"/>
    <lineage>
        <taxon>Bacteria</taxon>
        <taxon>Bacillati</taxon>
        <taxon>Actinomycetota</taxon>
        <taxon>Actinomycetes</taxon>
        <taxon>Streptosporangiales</taxon>
        <taxon>Nocardiopsidaceae</taxon>
        <taxon>Nocardiopsis</taxon>
    </lineage>
</organism>
<keyword evidence="4" id="KW-0028">Amino-acid biosynthesis</keyword>
<dbReference type="Pfam" id="PF02219">
    <property type="entry name" value="MTHFR"/>
    <property type="match status" value="1"/>
</dbReference>
<evidence type="ECO:0000256" key="6">
    <source>
        <dbReference type="ARBA" id="ARBA00022827"/>
    </source>
</evidence>
<comment type="cofactor">
    <cofactor evidence="1 12">
        <name>FAD</name>
        <dbReference type="ChEBI" id="CHEBI:57692"/>
    </cofactor>
</comment>
<keyword evidence="6 12" id="KW-0274">FAD</keyword>
<evidence type="ECO:0000313" key="14">
    <source>
        <dbReference type="Proteomes" id="UP000598217"/>
    </source>
</evidence>
<dbReference type="InterPro" id="IPR029041">
    <property type="entry name" value="FAD-linked_oxidoreductase-like"/>
</dbReference>
<keyword evidence="8" id="KW-0520">NAD</keyword>
<evidence type="ECO:0000256" key="9">
    <source>
        <dbReference type="ARBA" id="ARBA00023167"/>
    </source>
</evidence>
<keyword evidence="5 12" id="KW-0285">Flavoprotein</keyword>
<evidence type="ECO:0000256" key="8">
    <source>
        <dbReference type="ARBA" id="ARBA00023027"/>
    </source>
</evidence>
<dbReference type="EC" id="1.5.1.54" evidence="12"/>
<evidence type="ECO:0000256" key="1">
    <source>
        <dbReference type="ARBA" id="ARBA00001974"/>
    </source>
</evidence>
<comment type="catalytic activity">
    <reaction evidence="11">
        <text>(6S)-5-methyl-5,6,7,8-tetrahydrofolate + NAD(+) = (6R)-5,10-methylene-5,6,7,8-tetrahydrofolate + NADH + H(+)</text>
        <dbReference type="Rhea" id="RHEA:19821"/>
        <dbReference type="ChEBI" id="CHEBI:15378"/>
        <dbReference type="ChEBI" id="CHEBI:15636"/>
        <dbReference type="ChEBI" id="CHEBI:18608"/>
        <dbReference type="ChEBI" id="CHEBI:57540"/>
        <dbReference type="ChEBI" id="CHEBI:57945"/>
        <dbReference type="EC" id="1.5.1.54"/>
    </reaction>
    <physiologicalReaction direction="right-to-left" evidence="11">
        <dbReference type="Rhea" id="RHEA:19823"/>
    </physiologicalReaction>
</comment>
<evidence type="ECO:0000256" key="2">
    <source>
        <dbReference type="ARBA" id="ARBA00004777"/>
    </source>
</evidence>
<comment type="caution">
    <text evidence="13">The sequence shown here is derived from an EMBL/GenBank/DDBJ whole genome shotgun (WGS) entry which is preliminary data.</text>
</comment>
<dbReference type="InterPro" id="IPR003171">
    <property type="entry name" value="Mehydrof_redctse-like"/>
</dbReference>
<comment type="similarity">
    <text evidence="3 12">Belongs to the methylenetetrahydrofolate reductase family.</text>
</comment>
<evidence type="ECO:0000256" key="3">
    <source>
        <dbReference type="ARBA" id="ARBA00006743"/>
    </source>
</evidence>
<accession>A0ABR9HED4</accession>
<dbReference type="Gene3D" id="3.20.20.220">
    <property type="match status" value="1"/>
</dbReference>
<dbReference type="InterPro" id="IPR004620">
    <property type="entry name" value="MTHF_reductase_bac"/>
</dbReference>
<dbReference type="GO" id="GO:0004489">
    <property type="term" value="F:methylenetetrahydrofolate reductase [NAD(P)H] activity"/>
    <property type="evidence" value="ECO:0007669"/>
    <property type="project" value="UniProtKB-EC"/>
</dbReference>
<dbReference type="SUPFAM" id="SSF51730">
    <property type="entry name" value="FAD-linked oxidoreductase"/>
    <property type="match status" value="1"/>
</dbReference>
<dbReference type="Proteomes" id="UP000598217">
    <property type="component" value="Unassembled WGS sequence"/>
</dbReference>
<comment type="pathway">
    <text evidence="2 12">One-carbon metabolism; tetrahydrofolate interconversion.</text>
</comment>
<dbReference type="EMBL" id="JADBDY010000001">
    <property type="protein sequence ID" value="MBE1457383.1"/>
    <property type="molecule type" value="Genomic_DNA"/>
</dbReference>
<evidence type="ECO:0000256" key="12">
    <source>
        <dbReference type="RuleBase" id="RU003862"/>
    </source>
</evidence>
<protein>
    <recommendedName>
        <fullName evidence="12">Methylenetetrahydrofolate reductase</fullName>
        <ecNumber evidence="12">1.5.1.54</ecNumber>
    </recommendedName>
</protein>
<evidence type="ECO:0000256" key="11">
    <source>
        <dbReference type="ARBA" id="ARBA00048628"/>
    </source>
</evidence>
<keyword evidence="14" id="KW-1185">Reference proteome</keyword>
<comment type="pathway">
    <text evidence="10">Amino-acid biosynthesis; L-methionine biosynthesis via de novo pathway.</text>
</comment>
<dbReference type="CDD" id="cd00537">
    <property type="entry name" value="MTHFR"/>
    <property type="match status" value="1"/>
</dbReference>
<dbReference type="NCBIfam" id="TIGR00676">
    <property type="entry name" value="fadh2"/>
    <property type="match status" value="1"/>
</dbReference>
<keyword evidence="9" id="KW-0486">Methionine biosynthesis</keyword>
<dbReference type="PANTHER" id="PTHR45754:SF3">
    <property type="entry name" value="METHYLENETETRAHYDROFOLATE REDUCTASE (NADPH)"/>
    <property type="match status" value="1"/>
</dbReference>